<protein>
    <submittedName>
        <fullName evidence="2">DUF4274 domain-containing protein</fullName>
    </submittedName>
</protein>
<name>A0ABU9HYL2_9FLAO</name>
<gene>
    <name evidence="2" type="ORF">AAEO56_12380</name>
</gene>
<dbReference type="Proteomes" id="UP001464555">
    <property type="component" value="Unassembled WGS sequence"/>
</dbReference>
<comment type="caution">
    <text evidence="2">The sequence shown here is derived from an EMBL/GenBank/DDBJ whole genome shotgun (WGS) entry which is preliminary data.</text>
</comment>
<accession>A0ABU9HYL2</accession>
<dbReference type="RefSeq" id="WP_341697378.1">
    <property type="nucleotide sequence ID" value="NZ_JBBYHR010000006.1"/>
</dbReference>
<keyword evidence="3" id="KW-1185">Reference proteome</keyword>
<sequence>MILEKLQKYSGCDLKACEEQLAKRNGNFWEALYDLTMPVEEKDFFATKLCTTEDTSELLAILRSLKEIYGGWGFSEIRIRVCDDDEAFFMSCKPTGKEGMYEFIPEPEEIEKYGALLKSAEQEIVIQTLQMLGMIEFRHFSSDIINEIKKLLTGKNAHVANEAMRSNTTDQPEKTSVFFDELQHNFKPNRSQNHFMAIRTFWSKNVPLYPEITEAVQRLTRSGNSQVRDMANDVLVRYGRISPEEKAAAELRRRKAEVAGMHYRVEKIKTAKALFTFADKFNWDEDVEYMFAVIRHELCEMATARLVYWRSEPNYYQRFTAIEEVEEYHRDLFRLQREIEQGTQEGKYPVGKLKYDPKNDHGFDRTESNVPDSEIKRVIPEFMY</sequence>
<evidence type="ECO:0000313" key="3">
    <source>
        <dbReference type="Proteomes" id="UP001464555"/>
    </source>
</evidence>
<reference evidence="2 3" key="1">
    <citation type="submission" date="2024-04" db="EMBL/GenBank/DDBJ databases">
        <title>Flavobacterium sp. DGU11 16S ribosomal RNA gene Genome sequencing and assembly.</title>
        <authorList>
            <person name="Park S."/>
        </authorList>
    </citation>
    <scope>NUCLEOTIDE SEQUENCE [LARGE SCALE GENOMIC DNA]</scope>
    <source>
        <strain evidence="2 3">DGU11</strain>
    </source>
</reference>
<evidence type="ECO:0000259" key="1">
    <source>
        <dbReference type="Pfam" id="PF14096"/>
    </source>
</evidence>
<dbReference type="EMBL" id="JBBYHR010000006">
    <property type="protein sequence ID" value="MEL1245066.1"/>
    <property type="molecule type" value="Genomic_DNA"/>
</dbReference>
<evidence type="ECO:0000313" key="2">
    <source>
        <dbReference type="EMBL" id="MEL1245066.1"/>
    </source>
</evidence>
<proteinExistence type="predicted"/>
<dbReference type="Pfam" id="PF14096">
    <property type="entry name" value="DUF4274"/>
    <property type="match status" value="1"/>
</dbReference>
<feature type="domain" description="DUF4274" evidence="1">
    <location>
        <begin position="270"/>
        <end position="341"/>
    </location>
</feature>
<organism evidence="2 3">
    <name type="scientific">Flavobacterium arundinis</name>
    <dbReference type="NCBI Taxonomy" id="3139143"/>
    <lineage>
        <taxon>Bacteria</taxon>
        <taxon>Pseudomonadati</taxon>
        <taxon>Bacteroidota</taxon>
        <taxon>Flavobacteriia</taxon>
        <taxon>Flavobacteriales</taxon>
        <taxon>Flavobacteriaceae</taxon>
        <taxon>Flavobacterium</taxon>
    </lineage>
</organism>
<dbReference type="InterPro" id="IPR025369">
    <property type="entry name" value="DUF4274"/>
</dbReference>